<dbReference type="GO" id="GO:0020037">
    <property type="term" value="F:heme binding"/>
    <property type="evidence" value="ECO:0007669"/>
    <property type="project" value="InterPro"/>
</dbReference>
<dbReference type="EMBL" id="FODB01000001">
    <property type="protein sequence ID" value="SEN03860.1"/>
    <property type="molecule type" value="Genomic_DNA"/>
</dbReference>
<sequence length="171" mass="19142">MLLHRPLQSQVARSAGTFVVFGLFSLGAHAEQAPAMPQSVDDTPFGSEREAVIWRQDELKDLERLLRQLRFDLVNNQDARGAAPRLAELQEKATQAHLLPAFIAGTHGRGSDAKPEIWEEWDDFSAGFVDLEEKVGVLIDAAEQEDYRAATRAFSEVGLSCRSCHRAYRYD</sequence>
<reference evidence="2 3" key="2">
    <citation type="submission" date="2016-11" db="EMBL/GenBank/DDBJ databases">
        <authorList>
            <person name="Jaros S."/>
            <person name="Januszkiewicz K."/>
            <person name="Wedrychowicz H."/>
        </authorList>
    </citation>
    <scope>NUCLEOTIDE SEQUENCE [LARGE SCALE GENOMIC DNA]</scope>
    <source>
        <strain evidence="2 3">ACAM 239</strain>
    </source>
</reference>
<dbReference type="EMBL" id="FSQX01000001">
    <property type="protein sequence ID" value="SIN63912.1"/>
    <property type="molecule type" value="Genomic_DNA"/>
</dbReference>
<evidence type="ECO:0000313" key="3">
    <source>
        <dbReference type="Proteomes" id="UP000185024"/>
    </source>
</evidence>
<dbReference type="PROSITE" id="PS51009">
    <property type="entry name" value="CYTCII"/>
    <property type="match status" value="1"/>
</dbReference>
<dbReference type="AlphaFoldDB" id="A0A1N6CZH0"/>
<dbReference type="RefSeq" id="WP_083602206.1">
    <property type="nucleotide sequence ID" value="NZ_AP022869.1"/>
</dbReference>
<dbReference type="STRING" id="77097.SAMN04490369_100165"/>
<dbReference type="Pfam" id="PF01322">
    <property type="entry name" value="Cytochrom_C_2"/>
    <property type="match status" value="1"/>
</dbReference>
<reference evidence="1 4" key="1">
    <citation type="submission" date="2016-10" db="EMBL/GenBank/DDBJ databases">
        <authorList>
            <person name="de Groot N.N."/>
        </authorList>
    </citation>
    <scope>NUCLEOTIDE SEQUENCE [LARGE SCALE GENOMIC DNA]</scope>
    <source>
        <strain evidence="1 4">558</strain>
    </source>
</reference>
<dbReference type="GO" id="GO:0022900">
    <property type="term" value="P:electron transport chain"/>
    <property type="evidence" value="ECO:0007669"/>
    <property type="project" value="InterPro"/>
</dbReference>
<accession>A0A1N6CZH0</accession>
<dbReference type="Proteomes" id="UP000185024">
    <property type="component" value="Unassembled WGS sequence"/>
</dbReference>
<protein>
    <submittedName>
        <fullName evidence="2">Cytochrome C</fullName>
    </submittedName>
</protein>
<dbReference type="GO" id="GO:0005506">
    <property type="term" value="F:iron ion binding"/>
    <property type="evidence" value="ECO:0007669"/>
    <property type="project" value="InterPro"/>
</dbReference>
<gene>
    <name evidence="1" type="ORF">SAMN04490369_100165</name>
    <name evidence="2" type="ORF">SAMN05878438_1379</name>
</gene>
<dbReference type="GeneID" id="97275308"/>
<dbReference type="SUPFAM" id="SSF47175">
    <property type="entry name" value="Cytochromes"/>
    <property type="match status" value="1"/>
</dbReference>
<evidence type="ECO:0000313" key="1">
    <source>
        <dbReference type="EMBL" id="SEN03860.1"/>
    </source>
</evidence>
<name>A0A1N6CZH0_9GAMM</name>
<evidence type="ECO:0000313" key="4">
    <source>
        <dbReference type="Proteomes" id="UP000199493"/>
    </source>
</evidence>
<dbReference type="InterPro" id="IPR002321">
    <property type="entry name" value="Cyt_c_II"/>
</dbReference>
<dbReference type="GO" id="GO:0009055">
    <property type="term" value="F:electron transfer activity"/>
    <property type="evidence" value="ECO:0007669"/>
    <property type="project" value="InterPro"/>
</dbReference>
<dbReference type="Proteomes" id="UP000199493">
    <property type="component" value="Unassembled WGS sequence"/>
</dbReference>
<dbReference type="InterPro" id="IPR010980">
    <property type="entry name" value="Cyt_c/b562"/>
</dbReference>
<organism evidence="2 3">
    <name type="scientific">Vreelandella aquamarina</name>
    <dbReference type="NCBI Taxonomy" id="77097"/>
    <lineage>
        <taxon>Bacteria</taxon>
        <taxon>Pseudomonadati</taxon>
        <taxon>Pseudomonadota</taxon>
        <taxon>Gammaproteobacteria</taxon>
        <taxon>Oceanospirillales</taxon>
        <taxon>Halomonadaceae</taxon>
        <taxon>Vreelandella</taxon>
    </lineage>
</organism>
<dbReference type="Gene3D" id="1.20.120.10">
    <property type="entry name" value="Cytochrome c/b562"/>
    <property type="match status" value="1"/>
</dbReference>
<proteinExistence type="predicted"/>
<evidence type="ECO:0000313" key="2">
    <source>
        <dbReference type="EMBL" id="SIN63912.1"/>
    </source>
</evidence>
<accession>A0A1H8D9A3</accession>